<comment type="similarity">
    <text evidence="4 12">Belongs to the TrpB family.</text>
</comment>
<comment type="cofactor">
    <cofactor evidence="1 12">
        <name>pyridoxal 5'-phosphate</name>
        <dbReference type="ChEBI" id="CHEBI:597326"/>
    </cofactor>
</comment>
<dbReference type="EMBL" id="JAGGMV010000002">
    <property type="protein sequence ID" value="MBP2201545.1"/>
    <property type="molecule type" value="Genomic_DNA"/>
</dbReference>
<dbReference type="PANTHER" id="PTHR48077">
    <property type="entry name" value="TRYPTOPHAN SYNTHASE-RELATED"/>
    <property type="match status" value="1"/>
</dbReference>
<evidence type="ECO:0000256" key="7">
    <source>
        <dbReference type="ARBA" id="ARBA00022822"/>
    </source>
</evidence>
<evidence type="ECO:0000313" key="14">
    <source>
        <dbReference type="EMBL" id="MBP2201545.1"/>
    </source>
</evidence>
<feature type="domain" description="Tryptophan synthase beta chain-like PALP" evidence="13">
    <location>
        <begin position="78"/>
        <end position="403"/>
    </location>
</feature>
<evidence type="ECO:0000259" key="13">
    <source>
        <dbReference type="Pfam" id="PF00291"/>
    </source>
</evidence>
<evidence type="ECO:0000256" key="11">
    <source>
        <dbReference type="ARBA" id="ARBA00049047"/>
    </source>
</evidence>
<evidence type="ECO:0000256" key="3">
    <source>
        <dbReference type="ARBA" id="ARBA00004733"/>
    </source>
</evidence>
<sequence length="422" mass="46415">MKNDKTQNTQKRQSKNLKSIEDYIDAENGKLGKFGGYGGQYVPETMIPVLEELEEQYFQYRDDEDFQNELTYYLTQYAGRETPLYYAKELTEKLGGAKIYLKREDLLHGGAHKTNNTLGQALLAKKMGKKRLIAETGAGQHGVGTAMVGALFGLKTEVFMGRIDVERQQPNVSRMELMGAKVTPVDEGSKVLKDAVNKALEEFVKNFADTHYLVGSVVGPHPFPLIVRDFQSVIGKEAKKQIMEQEGRLPDHLVACIGGGSNAIGLFHAFLNDKDVTMTGVEPAGKGLDTKEHGAAVTKGKKGVFHGMMSYFMQNDDGQIEEAYSISAGLDYPGVGPEHAHLNDIGRIQYTGATDKEALNAFKTLCQCEGIIPAMESSHAIAHAINVAGEMDKDEVMVVNLSGRGDKDLDNALKHLKMYDMI</sequence>
<dbReference type="OrthoDB" id="371827at2157"/>
<dbReference type="AlphaFoldDB" id="A0A8J7S194"/>
<organism evidence="14 15">
    <name type="scientific">Methanococcus voltae</name>
    <dbReference type="NCBI Taxonomy" id="2188"/>
    <lineage>
        <taxon>Archaea</taxon>
        <taxon>Methanobacteriati</taxon>
        <taxon>Methanobacteriota</taxon>
        <taxon>Methanomada group</taxon>
        <taxon>Methanococci</taxon>
        <taxon>Methanococcales</taxon>
        <taxon>Methanococcaceae</taxon>
        <taxon>Methanococcus</taxon>
    </lineage>
</organism>
<evidence type="ECO:0000256" key="4">
    <source>
        <dbReference type="ARBA" id="ARBA00009982"/>
    </source>
</evidence>
<dbReference type="InterPro" id="IPR006653">
    <property type="entry name" value="Trp_synth_b_CS"/>
</dbReference>
<keyword evidence="7 12" id="KW-0822">Tryptophan biosynthesis</keyword>
<evidence type="ECO:0000313" key="15">
    <source>
        <dbReference type="Proteomes" id="UP000740329"/>
    </source>
</evidence>
<dbReference type="UniPathway" id="UPA00035">
    <property type="reaction ID" value="UER00044"/>
</dbReference>
<keyword evidence="9 12" id="KW-0057">Aromatic amino acid biosynthesis</keyword>
<comment type="catalytic activity">
    <reaction evidence="11 12">
        <text>(1S,2R)-1-C-(indol-3-yl)glycerol 3-phosphate + L-serine = D-glyceraldehyde 3-phosphate + L-tryptophan + H2O</text>
        <dbReference type="Rhea" id="RHEA:10532"/>
        <dbReference type="ChEBI" id="CHEBI:15377"/>
        <dbReference type="ChEBI" id="CHEBI:33384"/>
        <dbReference type="ChEBI" id="CHEBI:57912"/>
        <dbReference type="ChEBI" id="CHEBI:58866"/>
        <dbReference type="ChEBI" id="CHEBI:59776"/>
        <dbReference type="EC" id="4.2.1.20"/>
    </reaction>
</comment>
<dbReference type="NCBIfam" id="TIGR00263">
    <property type="entry name" value="trpB"/>
    <property type="match status" value="1"/>
</dbReference>
<evidence type="ECO:0000256" key="6">
    <source>
        <dbReference type="ARBA" id="ARBA00022605"/>
    </source>
</evidence>
<dbReference type="CDD" id="cd06446">
    <property type="entry name" value="Trp-synth_B"/>
    <property type="match status" value="1"/>
</dbReference>
<feature type="modified residue" description="N6-(pyridoxal phosphate)lysine" evidence="12">
    <location>
        <position position="113"/>
    </location>
</feature>
<dbReference type="Gene3D" id="3.40.50.1100">
    <property type="match status" value="2"/>
</dbReference>
<evidence type="ECO:0000256" key="1">
    <source>
        <dbReference type="ARBA" id="ARBA00001933"/>
    </source>
</evidence>
<dbReference type="RefSeq" id="WP_209591015.1">
    <property type="nucleotide sequence ID" value="NZ_JAGGMU010000002.1"/>
</dbReference>
<dbReference type="Pfam" id="PF00291">
    <property type="entry name" value="PALP"/>
    <property type="match status" value="1"/>
</dbReference>
<evidence type="ECO:0000256" key="9">
    <source>
        <dbReference type="ARBA" id="ARBA00023141"/>
    </source>
</evidence>
<dbReference type="InterPro" id="IPR001926">
    <property type="entry name" value="TrpB-like_PALP"/>
</dbReference>
<dbReference type="InterPro" id="IPR036052">
    <property type="entry name" value="TrpB-like_PALP_sf"/>
</dbReference>
<comment type="function">
    <text evidence="2 12">The beta subunit is responsible for the synthesis of L-tryptophan from indole and L-serine.</text>
</comment>
<evidence type="ECO:0000256" key="8">
    <source>
        <dbReference type="ARBA" id="ARBA00022898"/>
    </source>
</evidence>
<name>A0A8J7S194_METVO</name>
<proteinExistence type="inferred from homology"/>
<keyword evidence="6 12" id="KW-0028">Amino-acid biosynthesis</keyword>
<dbReference type="GO" id="GO:0005737">
    <property type="term" value="C:cytoplasm"/>
    <property type="evidence" value="ECO:0007669"/>
    <property type="project" value="TreeGrafter"/>
</dbReference>
<dbReference type="Proteomes" id="UP000740329">
    <property type="component" value="Unassembled WGS sequence"/>
</dbReference>
<dbReference type="InterPro" id="IPR023026">
    <property type="entry name" value="Trp_synth_beta/beta-like"/>
</dbReference>
<keyword evidence="10 12" id="KW-0456">Lyase</keyword>
<comment type="subunit">
    <text evidence="5 12">Tetramer of two alpha and two beta chains.</text>
</comment>
<evidence type="ECO:0000256" key="10">
    <source>
        <dbReference type="ARBA" id="ARBA00023239"/>
    </source>
</evidence>
<dbReference type="PANTHER" id="PTHR48077:SF3">
    <property type="entry name" value="TRYPTOPHAN SYNTHASE"/>
    <property type="match status" value="1"/>
</dbReference>
<reference evidence="14" key="1">
    <citation type="submission" date="2021-03" db="EMBL/GenBank/DDBJ databases">
        <title>Genomic Encyclopedia of Type Strains, Phase IV (KMG-V): Genome sequencing to study the core and pangenomes of soil and plant-associated prokaryotes.</title>
        <authorList>
            <person name="Whitman W."/>
        </authorList>
    </citation>
    <scope>NUCLEOTIDE SEQUENCE</scope>
    <source>
        <strain evidence="14">C4</strain>
    </source>
</reference>
<keyword evidence="8 12" id="KW-0663">Pyridoxal phosphate</keyword>
<evidence type="ECO:0000256" key="5">
    <source>
        <dbReference type="ARBA" id="ARBA00011270"/>
    </source>
</evidence>
<comment type="pathway">
    <text evidence="3 12">Amino-acid biosynthesis; L-tryptophan biosynthesis; L-tryptophan from chorismate: step 5/5.</text>
</comment>
<evidence type="ECO:0000256" key="2">
    <source>
        <dbReference type="ARBA" id="ARBA00002786"/>
    </source>
</evidence>
<dbReference type="SUPFAM" id="SSF53686">
    <property type="entry name" value="Tryptophan synthase beta subunit-like PLP-dependent enzymes"/>
    <property type="match status" value="1"/>
</dbReference>
<dbReference type="HAMAP" id="MF_00133">
    <property type="entry name" value="Trp_synth_beta"/>
    <property type="match status" value="1"/>
</dbReference>
<dbReference type="GO" id="GO:0004834">
    <property type="term" value="F:tryptophan synthase activity"/>
    <property type="evidence" value="ECO:0007669"/>
    <property type="project" value="UniProtKB-UniRule"/>
</dbReference>
<dbReference type="PROSITE" id="PS00168">
    <property type="entry name" value="TRP_SYNTHASE_BETA"/>
    <property type="match status" value="1"/>
</dbReference>
<dbReference type="EC" id="4.2.1.20" evidence="12"/>
<dbReference type="InterPro" id="IPR006654">
    <property type="entry name" value="Trp_synth_beta"/>
</dbReference>
<protein>
    <recommendedName>
        <fullName evidence="12">Tryptophan synthase beta chain</fullName>
        <ecNumber evidence="12">4.2.1.20</ecNumber>
    </recommendedName>
</protein>
<dbReference type="FunFam" id="3.40.50.1100:FF:000004">
    <property type="entry name" value="Tryptophan synthase beta chain"/>
    <property type="match status" value="1"/>
</dbReference>
<dbReference type="PIRSF" id="PIRSF001413">
    <property type="entry name" value="Trp_syn_beta"/>
    <property type="match status" value="1"/>
</dbReference>
<gene>
    <name evidence="12" type="primary">trpB</name>
    <name evidence="14" type="ORF">J3E07_000957</name>
</gene>
<accession>A0A8J7S194</accession>
<evidence type="ECO:0000256" key="12">
    <source>
        <dbReference type="HAMAP-Rule" id="MF_00133"/>
    </source>
</evidence>
<comment type="caution">
    <text evidence="14">The sequence shown here is derived from an EMBL/GenBank/DDBJ whole genome shotgun (WGS) entry which is preliminary data.</text>
</comment>